<dbReference type="PATRIC" id="fig|665004.4.peg.3080"/>
<name>A0A147KFA2_THECS</name>
<dbReference type="GO" id="GO:0009116">
    <property type="term" value="P:nucleoside metabolic process"/>
    <property type="evidence" value="ECO:0007669"/>
    <property type="project" value="InterPro"/>
</dbReference>
<dbReference type="GO" id="GO:0019284">
    <property type="term" value="P:L-methionine salvage from S-adenosylmethionine"/>
    <property type="evidence" value="ECO:0007669"/>
    <property type="project" value="TreeGrafter"/>
</dbReference>
<evidence type="ECO:0000313" key="3">
    <source>
        <dbReference type="Proteomes" id="UP000074382"/>
    </source>
</evidence>
<dbReference type="GO" id="GO:0005829">
    <property type="term" value="C:cytosol"/>
    <property type="evidence" value="ECO:0007669"/>
    <property type="project" value="TreeGrafter"/>
</dbReference>
<dbReference type="Gene3D" id="3.40.50.1580">
    <property type="entry name" value="Nucleoside phosphorylase domain"/>
    <property type="match status" value="1"/>
</dbReference>
<proteinExistence type="predicted"/>
<gene>
    <name evidence="2" type="ORF">AC529_14620</name>
</gene>
<dbReference type="GO" id="GO:0008782">
    <property type="term" value="F:adenosylhomocysteine nucleosidase activity"/>
    <property type="evidence" value="ECO:0007669"/>
    <property type="project" value="TreeGrafter"/>
</dbReference>
<evidence type="ECO:0000313" key="2">
    <source>
        <dbReference type="EMBL" id="KUP95974.1"/>
    </source>
</evidence>
<dbReference type="AlphaFoldDB" id="A0A147KFA2"/>
<accession>A0A147KFA2</accession>
<dbReference type="STRING" id="665004.AC529_14620"/>
<dbReference type="Proteomes" id="UP000074382">
    <property type="component" value="Unassembled WGS sequence"/>
</dbReference>
<keyword evidence="3" id="KW-1185">Reference proteome</keyword>
<dbReference type="Pfam" id="PF01048">
    <property type="entry name" value="PNP_UDP_1"/>
    <property type="match status" value="1"/>
</dbReference>
<organism evidence="2 3">
    <name type="scientific">Thermobifida cellulosilytica TB100</name>
    <dbReference type="NCBI Taxonomy" id="665004"/>
    <lineage>
        <taxon>Bacteria</taxon>
        <taxon>Bacillati</taxon>
        <taxon>Actinomycetota</taxon>
        <taxon>Actinomycetes</taxon>
        <taxon>Streptosporangiales</taxon>
        <taxon>Nocardiopsidaceae</taxon>
        <taxon>Thermobifida</taxon>
    </lineage>
</organism>
<dbReference type="PANTHER" id="PTHR46832">
    <property type="entry name" value="5'-METHYLTHIOADENOSINE/S-ADENOSYLHOMOCYSTEINE NUCLEOSIDASE"/>
    <property type="match status" value="1"/>
</dbReference>
<dbReference type="EMBL" id="LGEM01000102">
    <property type="protein sequence ID" value="KUP95974.1"/>
    <property type="molecule type" value="Genomic_DNA"/>
</dbReference>
<protein>
    <submittedName>
        <fullName evidence="2">Purine phosphorylase</fullName>
    </submittedName>
</protein>
<dbReference type="OrthoDB" id="44283at2"/>
<dbReference type="CDD" id="cd09008">
    <property type="entry name" value="MTAN"/>
    <property type="match status" value="1"/>
</dbReference>
<dbReference type="PANTHER" id="PTHR46832:SF1">
    <property type="entry name" value="5'-METHYLTHIOADENOSINE_S-ADENOSYLHOMOCYSTEINE NUCLEOSIDASE"/>
    <property type="match status" value="1"/>
</dbReference>
<evidence type="ECO:0000259" key="1">
    <source>
        <dbReference type="Pfam" id="PF01048"/>
    </source>
</evidence>
<dbReference type="RefSeq" id="WP_068757366.1">
    <property type="nucleotide sequence ID" value="NZ_KQ950183.1"/>
</dbReference>
<dbReference type="GO" id="GO:0008930">
    <property type="term" value="F:methylthioadenosine nucleosidase activity"/>
    <property type="evidence" value="ECO:0007669"/>
    <property type="project" value="TreeGrafter"/>
</dbReference>
<feature type="domain" description="Nucleoside phosphorylase" evidence="1">
    <location>
        <begin position="5"/>
        <end position="240"/>
    </location>
</feature>
<dbReference type="InterPro" id="IPR035994">
    <property type="entry name" value="Nucleoside_phosphorylase_sf"/>
</dbReference>
<sequence>MTDPVVILTALDLEYTAVRNGLDGLRPHRHPRGTRFETGTVAGTRTPVVLGLTGKGNHTSAVLAERAVEEFSPAALVFVGVAGALWDAPPLGDVVMATHVYAYHGGTSEDDGLKARPRVWETAHDLLQLGHALARTADWAAAAHPDHPAPQVHFGPVAAGEVVQNSRISREARWIRQTYNDAIAIEMEAAGVAQAGHLGGAPVAVVRGISDRADGTKTTGNDHAWQPVAAANAAAFALRLAAEIIDDREHSMSSTPQHRNGSVVNNAHNSQVAIQAGIITGSTVSVTFPSPRPGGSAPAADLAALRDALRREHSSGRLDGSVYHAARAELDLAARALAENTPEGRSMAALALRSLSNRLADLTELAAKAAALVTALRGLS</sequence>
<dbReference type="SUPFAM" id="SSF53167">
    <property type="entry name" value="Purine and uridine phosphorylases"/>
    <property type="match status" value="1"/>
</dbReference>
<comment type="caution">
    <text evidence="2">The sequence shown here is derived from an EMBL/GenBank/DDBJ whole genome shotgun (WGS) entry which is preliminary data.</text>
</comment>
<reference evidence="3" key="1">
    <citation type="journal article" date="2017" name="Acta Aliment.">
        <title>Plant polysaccharide degrading enzyme system of Thermpbifida cellulosilytica TB100 revealed by de novo genome project data.</title>
        <authorList>
            <person name="Toth A."/>
            <person name="Baka E."/>
            <person name="Luzics S."/>
            <person name="Bata-Vidacs I."/>
            <person name="Nagy I."/>
            <person name="Balint B."/>
            <person name="Herceg R."/>
            <person name="Olasz F."/>
            <person name="Wilk T."/>
            <person name="Nagy T."/>
            <person name="Kriszt B."/>
            <person name="Nagy I."/>
            <person name="Kukolya J."/>
        </authorList>
    </citation>
    <scope>NUCLEOTIDE SEQUENCE [LARGE SCALE GENOMIC DNA]</scope>
    <source>
        <strain evidence="3">TB100</strain>
    </source>
</reference>
<dbReference type="InterPro" id="IPR000845">
    <property type="entry name" value="Nucleoside_phosphorylase_d"/>
</dbReference>